<organism evidence="1 2">
    <name type="scientific">Gordonia defluvii</name>
    <dbReference type="NCBI Taxonomy" id="283718"/>
    <lineage>
        <taxon>Bacteria</taxon>
        <taxon>Bacillati</taxon>
        <taxon>Actinomycetota</taxon>
        <taxon>Actinomycetes</taxon>
        <taxon>Mycobacteriales</taxon>
        <taxon>Gordoniaceae</taxon>
        <taxon>Gordonia</taxon>
    </lineage>
</organism>
<dbReference type="EMBL" id="BAAAVS010000017">
    <property type="protein sequence ID" value="GAA3030347.1"/>
    <property type="molecule type" value="Genomic_DNA"/>
</dbReference>
<evidence type="ECO:0000313" key="2">
    <source>
        <dbReference type="Proteomes" id="UP001501035"/>
    </source>
</evidence>
<accession>A0ABP6L6T1</accession>
<reference evidence="2" key="1">
    <citation type="journal article" date="2019" name="Int. J. Syst. Evol. Microbiol.">
        <title>The Global Catalogue of Microorganisms (GCM) 10K type strain sequencing project: providing services to taxonomists for standard genome sequencing and annotation.</title>
        <authorList>
            <consortium name="The Broad Institute Genomics Platform"/>
            <consortium name="The Broad Institute Genome Sequencing Center for Infectious Disease"/>
            <person name="Wu L."/>
            <person name="Ma J."/>
        </authorList>
    </citation>
    <scope>NUCLEOTIDE SEQUENCE [LARGE SCALE GENOMIC DNA]</scope>
    <source>
        <strain evidence="2">JCM 14234</strain>
    </source>
</reference>
<name>A0ABP6L6T1_9ACTN</name>
<evidence type="ECO:0000313" key="1">
    <source>
        <dbReference type="EMBL" id="GAA3030347.1"/>
    </source>
</evidence>
<evidence type="ECO:0008006" key="3">
    <source>
        <dbReference type="Google" id="ProtNLM"/>
    </source>
</evidence>
<dbReference type="Pfam" id="PF10969">
    <property type="entry name" value="DUF2771"/>
    <property type="match status" value="1"/>
</dbReference>
<protein>
    <recommendedName>
        <fullName evidence="3">DUF2771 domain-containing protein</fullName>
    </recommendedName>
</protein>
<proteinExistence type="predicted"/>
<comment type="caution">
    <text evidence="1">The sequence shown here is derived from an EMBL/GenBank/DDBJ whole genome shotgun (WGS) entry which is preliminary data.</text>
</comment>
<dbReference type="Proteomes" id="UP001501035">
    <property type="component" value="Unassembled WGS sequence"/>
</dbReference>
<keyword evidence="2" id="KW-1185">Reference proteome</keyword>
<sequence>MNLTASEKRFLALIGACVLAFAAIVIGTAAFLASRTHVDHRPSATLSVGSASTRVYPTVLCDYQMNNCDGDFRKIDASRHARFPVPIGTTVRVRLSPDVAGDPWSIVAQYLTPTGSTMVLKNFRSETGTRSLYLASTRERVLINIEISLPARLLAGDSDDQLVRRGFFAINTTPTGADELLAAYERSAAGKEPRQRMVDDVSEFARRG</sequence>
<dbReference type="InterPro" id="IPR024495">
    <property type="entry name" value="DUF2771"/>
</dbReference>
<dbReference type="RefSeq" id="WP_290707711.1">
    <property type="nucleotide sequence ID" value="NZ_BAAAVS010000017.1"/>
</dbReference>
<gene>
    <name evidence="1" type="ORF">GCM10010528_09730</name>
</gene>